<dbReference type="AlphaFoldDB" id="A0A2P2E7Y9"/>
<evidence type="ECO:0000259" key="7">
    <source>
        <dbReference type="PROSITE" id="PS51724"/>
    </source>
</evidence>
<dbReference type="InterPro" id="IPR009009">
    <property type="entry name" value="RlpA-like_DPBB"/>
</dbReference>
<dbReference type="NCBIfam" id="TIGR00413">
    <property type="entry name" value="rlpA"/>
    <property type="match status" value="1"/>
</dbReference>
<dbReference type="InterPro" id="IPR036908">
    <property type="entry name" value="RlpA-like_sf"/>
</dbReference>
<feature type="region of interest" description="Disordered" evidence="6">
    <location>
        <begin position="54"/>
        <end position="73"/>
    </location>
</feature>
<dbReference type="GO" id="GO:0071555">
    <property type="term" value="P:cell wall organization"/>
    <property type="evidence" value="ECO:0007669"/>
    <property type="project" value="UniProtKB-KW"/>
</dbReference>
<evidence type="ECO:0000313" key="8">
    <source>
        <dbReference type="EMBL" id="GBF57179.1"/>
    </source>
</evidence>
<dbReference type="PROSITE" id="PS51724">
    <property type="entry name" value="SPOR"/>
    <property type="match status" value="1"/>
</dbReference>
<feature type="domain" description="SPOR" evidence="7">
    <location>
        <begin position="359"/>
        <end position="437"/>
    </location>
</feature>
<dbReference type="Pfam" id="PF03330">
    <property type="entry name" value="DPBB_1"/>
    <property type="match status" value="1"/>
</dbReference>
<dbReference type="PANTHER" id="PTHR34183">
    <property type="entry name" value="ENDOLYTIC PEPTIDOGLYCAN TRANSGLYCOSYLASE RLPA"/>
    <property type="match status" value="1"/>
</dbReference>
<dbReference type="GO" id="GO:0000270">
    <property type="term" value="P:peptidoglycan metabolic process"/>
    <property type="evidence" value="ECO:0007669"/>
    <property type="project" value="UniProtKB-UniRule"/>
</dbReference>
<feature type="region of interest" description="Disordered" evidence="6">
    <location>
        <begin position="308"/>
        <end position="330"/>
    </location>
</feature>
<comment type="similarity">
    <text evidence="4 5">Belongs to the RlpA family.</text>
</comment>
<dbReference type="EMBL" id="BFBR01000002">
    <property type="protein sequence ID" value="GBF57179.1"/>
    <property type="molecule type" value="Genomic_DNA"/>
</dbReference>
<evidence type="ECO:0000256" key="6">
    <source>
        <dbReference type="SAM" id="MobiDB-lite"/>
    </source>
</evidence>
<dbReference type="GO" id="GO:0042834">
    <property type="term" value="F:peptidoglycan binding"/>
    <property type="evidence" value="ECO:0007669"/>
    <property type="project" value="InterPro"/>
</dbReference>
<keyword evidence="9" id="KW-1185">Reference proteome</keyword>
<dbReference type="SUPFAM" id="SSF50685">
    <property type="entry name" value="Barwin-like endoglucanases"/>
    <property type="match status" value="1"/>
</dbReference>
<dbReference type="Proteomes" id="UP000245086">
    <property type="component" value="Unassembled WGS sequence"/>
</dbReference>
<dbReference type="Pfam" id="PF05036">
    <property type="entry name" value="SPOR"/>
    <property type="match status" value="1"/>
</dbReference>
<evidence type="ECO:0000256" key="4">
    <source>
        <dbReference type="HAMAP-Rule" id="MF_02071"/>
    </source>
</evidence>
<dbReference type="Gene3D" id="3.30.70.1070">
    <property type="entry name" value="Sporulation related repeat"/>
    <property type="match status" value="1"/>
</dbReference>
<evidence type="ECO:0000256" key="3">
    <source>
        <dbReference type="ARBA" id="ARBA00023316"/>
    </source>
</evidence>
<dbReference type="CDD" id="cd22268">
    <property type="entry name" value="DPBB_RlpA-like"/>
    <property type="match status" value="1"/>
</dbReference>
<reference evidence="8 9" key="1">
    <citation type="journal article" date="2018" name="Genome Announc.">
        <title>Draft Genome Sequence of "Candidatus Phycosocius bacilliformis," an Alphaproteobacterial Ectosymbiont of the Hydrocarbon-Producing Green Alga Botryococcus braunii.</title>
        <authorList>
            <person name="Tanabe Y."/>
            <person name="Yamaguchi H."/>
            <person name="Watanabe M.M."/>
        </authorList>
    </citation>
    <scope>NUCLEOTIDE SEQUENCE [LARGE SCALE GENOMIC DNA]</scope>
    <source>
        <strain evidence="8 9">BOTRYCO-2</strain>
    </source>
</reference>
<dbReference type="InterPro" id="IPR012997">
    <property type="entry name" value="RplA"/>
</dbReference>
<dbReference type="PANTHER" id="PTHR34183:SF1">
    <property type="entry name" value="ENDOLYTIC PEPTIDOGLYCAN TRANSGLYCOSYLASE RLPA"/>
    <property type="match status" value="1"/>
</dbReference>
<dbReference type="EC" id="4.2.2.-" evidence="4"/>
<feature type="region of interest" description="Disordered" evidence="6">
    <location>
        <begin position="103"/>
        <end position="142"/>
    </location>
</feature>
<evidence type="ECO:0000256" key="5">
    <source>
        <dbReference type="RuleBase" id="RU003495"/>
    </source>
</evidence>
<dbReference type="GO" id="GO:0008932">
    <property type="term" value="F:lytic endotransglycosylase activity"/>
    <property type="evidence" value="ECO:0007669"/>
    <property type="project" value="UniProtKB-UniRule"/>
</dbReference>
<evidence type="ECO:0000256" key="2">
    <source>
        <dbReference type="ARBA" id="ARBA00023239"/>
    </source>
</evidence>
<keyword evidence="1" id="KW-0732">Signal</keyword>
<accession>A0A2P2E7Y9</accession>
<keyword evidence="3 4" id="KW-0961">Cell wall biogenesis/degradation</keyword>
<feature type="compositionally biased region" description="Low complexity" evidence="6">
    <location>
        <begin position="54"/>
        <end position="68"/>
    </location>
</feature>
<evidence type="ECO:0000313" key="9">
    <source>
        <dbReference type="Proteomes" id="UP000245086"/>
    </source>
</evidence>
<dbReference type="HAMAP" id="MF_02071">
    <property type="entry name" value="RlpA"/>
    <property type="match status" value="1"/>
</dbReference>
<dbReference type="Gene3D" id="2.40.40.10">
    <property type="entry name" value="RlpA-like domain"/>
    <property type="match status" value="1"/>
</dbReference>
<comment type="function">
    <text evidence="4">Lytic transglycosylase with a strong preference for naked glycan strands that lack stem peptides.</text>
</comment>
<dbReference type="GO" id="GO:0009279">
    <property type="term" value="C:cell outer membrane"/>
    <property type="evidence" value="ECO:0007669"/>
    <property type="project" value="TreeGrafter"/>
</dbReference>
<dbReference type="SUPFAM" id="SSF110997">
    <property type="entry name" value="Sporulation related repeat"/>
    <property type="match status" value="1"/>
</dbReference>
<dbReference type="InterPro" id="IPR036680">
    <property type="entry name" value="SPOR-like_sf"/>
</dbReference>
<comment type="caution">
    <text evidence="8">The sequence shown here is derived from an EMBL/GenBank/DDBJ whole genome shotgun (WGS) entry which is preliminary data.</text>
</comment>
<organism evidence="8 9">
    <name type="scientific">Candidatus Phycosocius bacilliformis</name>
    <dbReference type="NCBI Taxonomy" id="1445552"/>
    <lineage>
        <taxon>Bacteria</taxon>
        <taxon>Pseudomonadati</taxon>
        <taxon>Pseudomonadota</taxon>
        <taxon>Alphaproteobacteria</taxon>
        <taxon>Caulobacterales</taxon>
        <taxon>Caulobacterales incertae sedis</taxon>
        <taxon>Candidatus Phycosocius</taxon>
    </lineage>
</organism>
<protein>
    <recommendedName>
        <fullName evidence="4">Endolytic peptidoglycan transglycosylase RlpA</fullName>
        <ecNumber evidence="4">4.2.2.-</ecNumber>
    </recommendedName>
</protein>
<feature type="compositionally biased region" description="Polar residues" evidence="6">
    <location>
        <begin position="116"/>
        <end position="126"/>
    </location>
</feature>
<dbReference type="InterPro" id="IPR007730">
    <property type="entry name" value="SPOR-like_dom"/>
</dbReference>
<sequence>MVRKAAQLFHVRKESLRSKISELRISDHVCFGLIIVVAGFSVSPATVLAAARTTSAATNSEAASTEAAPVSKARQATEADRIAQSHPAARSVARPITRDAITSSLTRAAPVERAETQNTSRATSISLPARAEREAAASPRNMAAPARISIRASEPETTPSVRPADVQPFQKIGAPYQVNGTWYIPAHEPDYDEVGVASWYGRDFHGKATANGETFDMNVVTAAHPTLPIPSLVEVTNLSNGRSMVVRINDRGPFVSNRLIDLSARGAELLGYREQGSTQVRVRYIGPADPDPLVTAETLSPPSLEPKWAEARASAPKSPPNIPPVRASNASGPSVAVTVARVIEQRPSRAVNRDGVASSETRAGLYVQAGAFSRQANAERAVRQLSDVGAVQIAESETASGATLYRVLIGPVRTQAEAQELADLVSNRGLSGAHVMASLN</sequence>
<gene>
    <name evidence="4 8" type="primary">rlpA</name>
    <name evidence="8" type="ORF">PbB2_00839</name>
</gene>
<dbReference type="InterPro" id="IPR034718">
    <property type="entry name" value="RlpA"/>
</dbReference>
<keyword evidence="2 4" id="KW-0456">Lyase</keyword>
<name>A0A2P2E7Y9_9PROT</name>
<evidence type="ECO:0000256" key="1">
    <source>
        <dbReference type="ARBA" id="ARBA00022729"/>
    </source>
</evidence>
<proteinExistence type="inferred from homology"/>